<keyword evidence="12" id="KW-1185">Reference proteome</keyword>
<comment type="similarity">
    <text evidence="2 9">Belongs to the ABC-2 integral membrane protein family.</text>
</comment>
<feature type="transmembrane region" description="Helical" evidence="9">
    <location>
        <begin position="225"/>
        <end position="244"/>
    </location>
</feature>
<feature type="transmembrane region" description="Helical" evidence="9">
    <location>
        <begin position="250"/>
        <end position="267"/>
    </location>
</feature>
<evidence type="ECO:0000256" key="1">
    <source>
        <dbReference type="ARBA" id="ARBA00004429"/>
    </source>
</evidence>
<dbReference type="EMBL" id="JACIBT010000001">
    <property type="protein sequence ID" value="MBB3667245.1"/>
    <property type="molecule type" value="Genomic_DNA"/>
</dbReference>
<dbReference type="GO" id="GO:0005886">
    <property type="term" value="C:plasma membrane"/>
    <property type="evidence" value="ECO:0007669"/>
    <property type="project" value="UniProtKB-SubCell"/>
</dbReference>
<evidence type="ECO:0000256" key="6">
    <source>
        <dbReference type="ARBA" id="ARBA00022692"/>
    </source>
</evidence>
<dbReference type="InterPro" id="IPR047817">
    <property type="entry name" value="ABC2_TM_bact-type"/>
</dbReference>
<dbReference type="Proteomes" id="UP000547528">
    <property type="component" value="Unassembled WGS sequence"/>
</dbReference>
<feature type="transmembrane region" description="Helical" evidence="9">
    <location>
        <begin position="279"/>
        <end position="301"/>
    </location>
</feature>
<evidence type="ECO:0000313" key="12">
    <source>
        <dbReference type="Proteomes" id="UP000547528"/>
    </source>
</evidence>
<dbReference type="Pfam" id="PF01061">
    <property type="entry name" value="ABC2_membrane"/>
    <property type="match status" value="1"/>
</dbReference>
<dbReference type="PROSITE" id="PS51012">
    <property type="entry name" value="ABC_TM2"/>
    <property type="match status" value="1"/>
</dbReference>
<evidence type="ECO:0000256" key="2">
    <source>
        <dbReference type="ARBA" id="ARBA00007783"/>
    </source>
</evidence>
<sequence>MAAPATERTTPSFTVGAQRVVQMDGTNLARVGARPRLTRYLREIWDFRHFLIYDSHSRASSQNSMDALGRVWMVINPILQAMVYLTIFGYILETHRGVTNFIGYLIIGVFTFRFIQGAVTGGANSIASNQKVVQAFNFPRAILPISSTVRELFATVPTFVVMAVLVYFLGDMQIGDMVREPITLSWHWLLFFPAIFLALLVMVALSLVFARLVNAYNDVKNLISIGTRIWFYTSAVIFSVDRFADKGHEWIMWLMYHNPAFCVLDIIRHAWLYNDFADPYRWIVLAAWAVVGTIIGFIIFWEGEETYGRER</sequence>
<dbReference type="GO" id="GO:0140359">
    <property type="term" value="F:ABC-type transporter activity"/>
    <property type="evidence" value="ECO:0007669"/>
    <property type="project" value="InterPro"/>
</dbReference>
<feature type="domain" description="ABC transmembrane type-2" evidence="10">
    <location>
        <begin position="68"/>
        <end position="303"/>
    </location>
</feature>
<dbReference type="AlphaFoldDB" id="A0A7W5TPE8"/>
<evidence type="ECO:0000256" key="5">
    <source>
        <dbReference type="ARBA" id="ARBA00022519"/>
    </source>
</evidence>
<name>A0A7W5TPE8_9MICC</name>
<keyword evidence="8 9" id="KW-0472">Membrane</keyword>
<feature type="transmembrane region" description="Helical" evidence="9">
    <location>
        <begin position="71"/>
        <end position="92"/>
    </location>
</feature>
<keyword evidence="7 9" id="KW-1133">Transmembrane helix</keyword>
<dbReference type="GO" id="GO:0015920">
    <property type="term" value="P:lipopolysaccharide transport"/>
    <property type="evidence" value="ECO:0007669"/>
    <property type="project" value="TreeGrafter"/>
</dbReference>
<gene>
    <name evidence="11" type="ORF">FHX47_000838</name>
</gene>
<dbReference type="InterPro" id="IPR013525">
    <property type="entry name" value="ABC2_TM"/>
</dbReference>
<dbReference type="PANTHER" id="PTHR30413:SF8">
    <property type="entry name" value="TRANSPORT PERMEASE PROTEIN"/>
    <property type="match status" value="1"/>
</dbReference>
<comment type="caution">
    <text evidence="11">The sequence shown here is derived from an EMBL/GenBank/DDBJ whole genome shotgun (WGS) entry which is preliminary data.</text>
</comment>
<protein>
    <recommendedName>
        <fullName evidence="9">Transport permease protein</fullName>
    </recommendedName>
</protein>
<evidence type="ECO:0000256" key="3">
    <source>
        <dbReference type="ARBA" id="ARBA00022448"/>
    </source>
</evidence>
<comment type="subcellular location">
    <subcellularLocation>
        <location evidence="1">Cell inner membrane</location>
        <topology evidence="1">Multi-pass membrane protein</topology>
    </subcellularLocation>
    <subcellularLocation>
        <location evidence="9">Cell membrane</location>
        <topology evidence="9">Multi-pass membrane protein</topology>
    </subcellularLocation>
</comment>
<evidence type="ECO:0000259" key="10">
    <source>
        <dbReference type="PROSITE" id="PS51012"/>
    </source>
</evidence>
<reference evidence="11 12" key="1">
    <citation type="submission" date="2020-08" db="EMBL/GenBank/DDBJ databases">
        <title>Sequencing the genomes of 1000 actinobacteria strains.</title>
        <authorList>
            <person name="Klenk H.-P."/>
        </authorList>
    </citation>
    <scope>NUCLEOTIDE SEQUENCE [LARGE SCALE GENOMIC DNA]</scope>
    <source>
        <strain evidence="11 12">DSM 28238</strain>
    </source>
</reference>
<keyword evidence="4 9" id="KW-1003">Cell membrane</keyword>
<dbReference type="RefSeq" id="WP_183357589.1">
    <property type="nucleotide sequence ID" value="NZ_BAABKR010000001.1"/>
</dbReference>
<accession>A0A7W5TPE8</accession>
<keyword evidence="5" id="KW-0997">Cell inner membrane</keyword>
<evidence type="ECO:0000313" key="11">
    <source>
        <dbReference type="EMBL" id="MBB3667245.1"/>
    </source>
</evidence>
<keyword evidence="3 9" id="KW-0813">Transport</keyword>
<evidence type="ECO:0000256" key="8">
    <source>
        <dbReference type="ARBA" id="ARBA00023136"/>
    </source>
</evidence>
<evidence type="ECO:0000256" key="7">
    <source>
        <dbReference type="ARBA" id="ARBA00022989"/>
    </source>
</evidence>
<evidence type="ECO:0000256" key="4">
    <source>
        <dbReference type="ARBA" id="ARBA00022475"/>
    </source>
</evidence>
<feature type="transmembrane region" description="Helical" evidence="9">
    <location>
        <begin position="152"/>
        <end position="170"/>
    </location>
</feature>
<feature type="transmembrane region" description="Helical" evidence="9">
    <location>
        <begin position="190"/>
        <end position="213"/>
    </location>
</feature>
<keyword evidence="6 9" id="KW-0812">Transmembrane</keyword>
<organism evidence="11 12">
    <name type="scientific">Garicola koreensis</name>
    <dbReference type="NCBI Taxonomy" id="1262554"/>
    <lineage>
        <taxon>Bacteria</taxon>
        <taxon>Bacillati</taxon>
        <taxon>Actinomycetota</taxon>
        <taxon>Actinomycetes</taxon>
        <taxon>Micrococcales</taxon>
        <taxon>Micrococcaceae</taxon>
        <taxon>Garicola</taxon>
    </lineage>
</organism>
<dbReference type="PANTHER" id="PTHR30413">
    <property type="entry name" value="INNER MEMBRANE TRANSPORT PERMEASE"/>
    <property type="match status" value="1"/>
</dbReference>
<proteinExistence type="inferred from homology"/>
<evidence type="ECO:0000256" key="9">
    <source>
        <dbReference type="RuleBase" id="RU361157"/>
    </source>
</evidence>